<keyword evidence="3" id="KW-1185">Reference proteome</keyword>
<organism evidence="2 3">
    <name type="scientific">Roseofilum reptotaenium AO1-A</name>
    <dbReference type="NCBI Taxonomy" id="1925591"/>
    <lineage>
        <taxon>Bacteria</taxon>
        <taxon>Bacillati</taxon>
        <taxon>Cyanobacteriota</taxon>
        <taxon>Cyanophyceae</taxon>
        <taxon>Desertifilales</taxon>
        <taxon>Desertifilaceae</taxon>
        <taxon>Roseofilum</taxon>
    </lineage>
</organism>
<reference evidence="2" key="1">
    <citation type="submission" date="2016-10" db="EMBL/GenBank/DDBJ databases">
        <title>CRISPR-Cas defence system in Roseofilum reptotaenium: evidence of a bacteriophage-cyanobacterium arms race in the coral black band disease.</title>
        <authorList>
            <person name="Buerger P."/>
            <person name="Wood-Charlson E.M."/>
            <person name="Weynberg K.D."/>
            <person name="Willis B."/>
            <person name="Van Oppen M.J."/>
        </authorList>
    </citation>
    <scope>NUCLEOTIDE SEQUENCE [LARGE SCALE GENOMIC DNA]</scope>
    <source>
        <strain evidence="2">AO1-A</strain>
    </source>
</reference>
<dbReference type="STRING" id="1925591.BI308_21135"/>
<dbReference type="AlphaFoldDB" id="A0A1L9QLQ4"/>
<comment type="caution">
    <text evidence="2">The sequence shown here is derived from an EMBL/GenBank/DDBJ whole genome shotgun (WGS) entry which is preliminary data.</text>
</comment>
<feature type="region of interest" description="Disordered" evidence="1">
    <location>
        <begin position="117"/>
        <end position="136"/>
    </location>
</feature>
<sequence length="176" mass="19380">MLHLTTRLSNWSLYSFTLLGLLTDRSPTLGQMHPTPPLNLPQALQLTIDGVSSLRNPHLYDQILTIESPQTFTDPSQWITVGCSGDEGNVFVVKGRGGLPEDPTQTLNPSTLWSDLRFHLPGENPPNPDDSRTSFQRPQPILEAQGWIVNHHSNIELVADSLSPPAQLGISSQPCQ</sequence>
<name>A0A1L9QLQ4_9CYAN</name>
<dbReference type="EMBL" id="MLAW01000049">
    <property type="protein sequence ID" value="OJJ19816.1"/>
    <property type="molecule type" value="Genomic_DNA"/>
</dbReference>
<dbReference type="Proteomes" id="UP000183940">
    <property type="component" value="Unassembled WGS sequence"/>
</dbReference>
<evidence type="ECO:0000313" key="3">
    <source>
        <dbReference type="Proteomes" id="UP000183940"/>
    </source>
</evidence>
<gene>
    <name evidence="2" type="ORF">BI308_21135</name>
</gene>
<proteinExistence type="predicted"/>
<protein>
    <submittedName>
        <fullName evidence="2">Uncharacterized protein</fullName>
    </submittedName>
</protein>
<accession>A0A1L9QLQ4</accession>
<evidence type="ECO:0000256" key="1">
    <source>
        <dbReference type="SAM" id="MobiDB-lite"/>
    </source>
</evidence>
<evidence type="ECO:0000313" key="2">
    <source>
        <dbReference type="EMBL" id="OJJ19816.1"/>
    </source>
</evidence>